<dbReference type="STRING" id="1280952.HJA_03666"/>
<dbReference type="AlphaFoldDB" id="A0A059FI24"/>
<feature type="region of interest" description="Disordered" evidence="1">
    <location>
        <begin position="20"/>
        <end position="43"/>
    </location>
</feature>
<sequence>MKPVWIAAAMLALSPVALAQGGHDSHDHGDKPAAESGAAGGASCMTGHEGMPDCKAGMESQMTGGQMMTQGGNMMDHGAMKMGGDGMMMDHDGMKMDGDGMMMGQDGTKMNQMGADDCDAKHEAKEHDPADHCPKTEGQGGGDGTQ</sequence>
<feature type="signal peptide" evidence="2">
    <location>
        <begin position="1"/>
        <end position="19"/>
    </location>
</feature>
<reference evidence="3 4" key="1">
    <citation type="journal article" date="2014" name="Antonie Van Leeuwenhoek">
        <title>Hyphomonas beringensis sp. nov. and Hyphomonas chukchiensis sp. nov., isolated from surface seawater of the Bering Sea and Chukchi Sea.</title>
        <authorList>
            <person name="Li C."/>
            <person name="Lai Q."/>
            <person name="Li G."/>
            <person name="Dong C."/>
            <person name="Wang J."/>
            <person name="Liao Y."/>
            <person name="Shao Z."/>
        </authorList>
    </citation>
    <scope>NUCLEOTIDE SEQUENCE [LARGE SCALE GENOMIC DNA]</scope>
    <source>
        <strain evidence="3 4">VP2</strain>
    </source>
</reference>
<feature type="compositionally biased region" description="Low complexity" evidence="1">
    <location>
        <begin position="34"/>
        <end position="43"/>
    </location>
</feature>
<feature type="chain" id="PRO_5001572416" description="Pentapeptide MXKDX repeat protein" evidence="2">
    <location>
        <begin position="20"/>
        <end position="146"/>
    </location>
</feature>
<evidence type="ECO:0008006" key="5">
    <source>
        <dbReference type="Google" id="ProtNLM"/>
    </source>
</evidence>
<dbReference type="RefSeq" id="WP_035578359.1">
    <property type="nucleotide sequence ID" value="NZ_ARYJ01000002.1"/>
</dbReference>
<feature type="compositionally biased region" description="Basic and acidic residues" evidence="1">
    <location>
        <begin position="88"/>
        <end position="98"/>
    </location>
</feature>
<evidence type="ECO:0000256" key="2">
    <source>
        <dbReference type="SAM" id="SignalP"/>
    </source>
</evidence>
<feature type="compositionally biased region" description="Basic and acidic residues" evidence="1">
    <location>
        <begin position="23"/>
        <end position="33"/>
    </location>
</feature>
<feature type="compositionally biased region" description="Basic and acidic residues" evidence="1">
    <location>
        <begin position="118"/>
        <end position="135"/>
    </location>
</feature>
<feature type="region of interest" description="Disordered" evidence="1">
    <location>
        <begin position="56"/>
        <end position="146"/>
    </location>
</feature>
<proteinExistence type="predicted"/>
<name>A0A059FI24_9PROT</name>
<comment type="caution">
    <text evidence="3">The sequence shown here is derived from an EMBL/GenBank/DDBJ whole genome shotgun (WGS) entry which is preliminary data.</text>
</comment>
<evidence type="ECO:0000313" key="3">
    <source>
        <dbReference type="EMBL" id="KCZ90294.1"/>
    </source>
</evidence>
<dbReference type="PATRIC" id="fig|1280952.3.peg.731"/>
<keyword evidence="2" id="KW-0732">Signal</keyword>
<accession>A0A059FI24</accession>
<feature type="compositionally biased region" description="Low complexity" evidence="1">
    <location>
        <begin position="57"/>
        <end position="80"/>
    </location>
</feature>
<organism evidence="3 4">
    <name type="scientific">Hyphomonas jannaschiana VP2</name>
    <dbReference type="NCBI Taxonomy" id="1280952"/>
    <lineage>
        <taxon>Bacteria</taxon>
        <taxon>Pseudomonadati</taxon>
        <taxon>Pseudomonadota</taxon>
        <taxon>Alphaproteobacteria</taxon>
        <taxon>Hyphomonadales</taxon>
        <taxon>Hyphomonadaceae</taxon>
        <taxon>Hyphomonas</taxon>
    </lineage>
</organism>
<keyword evidence="4" id="KW-1185">Reference proteome</keyword>
<gene>
    <name evidence="3" type="ORF">HJA_03666</name>
</gene>
<evidence type="ECO:0000313" key="4">
    <source>
        <dbReference type="Proteomes" id="UP000024816"/>
    </source>
</evidence>
<evidence type="ECO:0000256" key="1">
    <source>
        <dbReference type="SAM" id="MobiDB-lite"/>
    </source>
</evidence>
<dbReference type="EMBL" id="ARYJ01000002">
    <property type="protein sequence ID" value="KCZ90294.1"/>
    <property type="molecule type" value="Genomic_DNA"/>
</dbReference>
<dbReference type="OrthoDB" id="7619234at2"/>
<protein>
    <recommendedName>
        <fullName evidence="5">Pentapeptide MXKDX repeat protein</fullName>
    </recommendedName>
</protein>
<dbReference type="Proteomes" id="UP000024816">
    <property type="component" value="Unassembled WGS sequence"/>
</dbReference>